<dbReference type="SUPFAM" id="SSF46689">
    <property type="entry name" value="Homeodomain-like"/>
    <property type="match status" value="1"/>
</dbReference>
<dbReference type="InterPro" id="IPR036388">
    <property type="entry name" value="WH-like_DNA-bd_sf"/>
</dbReference>
<keyword evidence="8" id="KW-1185">Reference proteome</keyword>
<dbReference type="Gene3D" id="1.10.10.10">
    <property type="entry name" value="Winged helix-like DNA-binding domain superfamily/Winged helix DNA-binding domain"/>
    <property type="match status" value="1"/>
</dbReference>
<dbReference type="InterPro" id="IPR035472">
    <property type="entry name" value="RpiR-like_SIS"/>
</dbReference>
<gene>
    <name evidence="6" type="ORF">C1O25_01095</name>
    <name evidence="7" type="ORF">DET48_101135</name>
</gene>
<dbReference type="Proteomes" id="UP000236547">
    <property type="component" value="Unassembled WGS sequence"/>
</dbReference>
<name>A0A329EEK3_VIBDI</name>
<dbReference type="Proteomes" id="UP000248729">
    <property type="component" value="Unassembled WGS sequence"/>
</dbReference>
<dbReference type="GO" id="GO:1901135">
    <property type="term" value="P:carbohydrate derivative metabolic process"/>
    <property type="evidence" value="ECO:0007669"/>
    <property type="project" value="InterPro"/>
</dbReference>
<dbReference type="PANTHER" id="PTHR30514:SF17">
    <property type="entry name" value="HTH-TYPE TRANSCRIPTIONAL REGULATOR MURR"/>
    <property type="match status" value="1"/>
</dbReference>
<dbReference type="InterPro" id="IPR009057">
    <property type="entry name" value="Homeodomain-like_sf"/>
</dbReference>
<dbReference type="CDD" id="cd05013">
    <property type="entry name" value="SIS_RpiR"/>
    <property type="match status" value="1"/>
</dbReference>
<dbReference type="AlphaFoldDB" id="A0A329EEK3"/>
<evidence type="ECO:0000313" key="9">
    <source>
        <dbReference type="Proteomes" id="UP000248729"/>
    </source>
</evidence>
<dbReference type="GO" id="GO:0097367">
    <property type="term" value="F:carbohydrate derivative binding"/>
    <property type="evidence" value="ECO:0007669"/>
    <property type="project" value="InterPro"/>
</dbReference>
<evidence type="ECO:0000313" key="7">
    <source>
        <dbReference type="EMBL" id="RAS69560.1"/>
    </source>
</evidence>
<dbReference type="Pfam" id="PF01418">
    <property type="entry name" value="HTH_6"/>
    <property type="match status" value="1"/>
</dbReference>
<evidence type="ECO:0000256" key="3">
    <source>
        <dbReference type="ARBA" id="ARBA00023163"/>
    </source>
</evidence>
<evidence type="ECO:0000313" key="8">
    <source>
        <dbReference type="Proteomes" id="UP000236547"/>
    </source>
</evidence>
<organism evidence="7 9">
    <name type="scientific">Vibrio diazotrophicus</name>
    <dbReference type="NCBI Taxonomy" id="685"/>
    <lineage>
        <taxon>Bacteria</taxon>
        <taxon>Pseudomonadati</taxon>
        <taxon>Pseudomonadota</taxon>
        <taxon>Gammaproteobacteria</taxon>
        <taxon>Vibrionales</taxon>
        <taxon>Vibrionaceae</taxon>
        <taxon>Vibrio</taxon>
    </lineage>
</organism>
<evidence type="ECO:0000256" key="2">
    <source>
        <dbReference type="ARBA" id="ARBA00023125"/>
    </source>
</evidence>
<dbReference type="PROSITE" id="PS51464">
    <property type="entry name" value="SIS"/>
    <property type="match status" value="1"/>
</dbReference>
<dbReference type="GO" id="GO:0003700">
    <property type="term" value="F:DNA-binding transcription factor activity"/>
    <property type="evidence" value="ECO:0007669"/>
    <property type="project" value="InterPro"/>
</dbReference>
<dbReference type="EMBL" id="QLTR01000001">
    <property type="protein sequence ID" value="RAS69560.1"/>
    <property type="molecule type" value="Genomic_DNA"/>
</dbReference>
<protein>
    <submittedName>
        <fullName evidence="7">RpiR family transcriptional regulator</fullName>
    </submittedName>
    <submittedName>
        <fullName evidence="6">XRE family transcriptional regulator</fullName>
    </submittedName>
</protein>
<feature type="domain" description="HTH rpiR-type" evidence="4">
    <location>
        <begin position="1"/>
        <end position="77"/>
    </location>
</feature>
<dbReference type="RefSeq" id="WP_102967541.1">
    <property type="nucleotide sequence ID" value="NZ_JAPWHJ010000001.1"/>
</dbReference>
<proteinExistence type="predicted"/>
<dbReference type="Gene3D" id="3.40.50.10490">
    <property type="entry name" value="Glucose-6-phosphate isomerase like protein, domain 1"/>
    <property type="match status" value="1"/>
</dbReference>
<keyword evidence="1" id="KW-0805">Transcription regulation</keyword>
<feature type="domain" description="SIS" evidence="5">
    <location>
        <begin position="125"/>
        <end position="270"/>
    </location>
</feature>
<evidence type="ECO:0000256" key="1">
    <source>
        <dbReference type="ARBA" id="ARBA00023015"/>
    </source>
</evidence>
<dbReference type="SUPFAM" id="SSF53697">
    <property type="entry name" value="SIS domain"/>
    <property type="match status" value="1"/>
</dbReference>
<evidence type="ECO:0000313" key="6">
    <source>
        <dbReference type="EMBL" id="PNI03681.1"/>
    </source>
</evidence>
<sequence length="287" mass="31054">MSVSNKIIAKRSQLSQSGRLVADWIVENAAKAAYMTSQELAQEAQVSQSTIVKFTQRLGFKGYSEFKLALSEDIGRKQAIASTPLHSGIFADDPLAVIAQKLIKAKTDAMIQTTNALSFDACNQAAQWLSDARTVQIVGIGGSALTAKDLGYKLLKLGITALTEQDSHVQIAVARTLTEKDVQIAISFSGERKEILVAAEAAKEQGAKVIALSSPNIGSPNKSRLRQIADITFDTIADEVENRSSAIASRSAQNVITDLLFIYLVQLRDESARQMISDISSDIRQIL</sequence>
<evidence type="ECO:0000259" key="4">
    <source>
        <dbReference type="PROSITE" id="PS51071"/>
    </source>
</evidence>
<evidence type="ECO:0000259" key="5">
    <source>
        <dbReference type="PROSITE" id="PS51464"/>
    </source>
</evidence>
<reference evidence="6 8" key="1">
    <citation type="submission" date="2018-01" db="EMBL/GenBank/DDBJ databases">
        <title>Draft genome sequences of six Vibrio diazotrophicus strains isolated from deep-sea sediments of the Baltic Sea.</title>
        <authorList>
            <person name="Castillo D."/>
            <person name="Vandieken V."/>
            <person name="Chiang O."/>
            <person name="Middelboe M."/>
        </authorList>
    </citation>
    <scope>NUCLEOTIDE SEQUENCE [LARGE SCALE GENOMIC DNA]</scope>
    <source>
        <strain evidence="6 8">65.10M</strain>
    </source>
</reference>
<keyword evidence="2" id="KW-0238">DNA-binding</keyword>
<reference evidence="7 9" key="2">
    <citation type="submission" date="2018-06" db="EMBL/GenBank/DDBJ databases">
        <title>Freshwater and sediment microbial communities from various areas in North America, analyzing microbe dynamics in response to fracking.</title>
        <authorList>
            <person name="Lamendella R."/>
        </authorList>
    </citation>
    <scope>NUCLEOTIDE SEQUENCE [LARGE SCALE GENOMIC DNA]</scope>
    <source>
        <strain evidence="7 9">99A</strain>
    </source>
</reference>
<keyword evidence="3" id="KW-0804">Transcription</keyword>
<accession>A0A329EEK3</accession>
<dbReference type="EMBL" id="POSM01000001">
    <property type="protein sequence ID" value="PNI03681.1"/>
    <property type="molecule type" value="Genomic_DNA"/>
</dbReference>
<dbReference type="GO" id="GO:0003677">
    <property type="term" value="F:DNA binding"/>
    <property type="evidence" value="ECO:0007669"/>
    <property type="project" value="UniProtKB-KW"/>
</dbReference>
<dbReference type="Pfam" id="PF01380">
    <property type="entry name" value="SIS"/>
    <property type="match status" value="1"/>
</dbReference>
<dbReference type="InterPro" id="IPR047640">
    <property type="entry name" value="RpiR-like"/>
</dbReference>
<dbReference type="InterPro" id="IPR001347">
    <property type="entry name" value="SIS_dom"/>
</dbReference>
<dbReference type="PROSITE" id="PS51071">
    <property type="entry name" value="HTH_RPIR"/>
    <property type="match status" value="1"/>
</dbReference>
<dbReference type="InterPro" id="IPR046348">
    <property type="entry name" value="SIS_dom_sf"/>
</dbReference>
<dbReference type="PANTHER" id="PTHR30514">
    <property type="entry name" value="GLUCOKINASE"/>
    <property type="match status" value="1"/>
</dbReference>
<comment type="caution">
    <text evidence="7">The sequence shown here is derived from an EMBL/GenBank/DDBJ whole genome shotgun (WGS) entry which is preliminary data.</text>
</comment>
<dbReference type="InterPro" id="IPR000281">
    <property type="entry name" value="HTH_RpiR"/>
</dbReference>